<gene>
    <name evidence="6" type="ORF">KI387_008087</name>
</gene>
<evidence type="ECO:0000256" key="5">
    <source>
        <dbReference type="RuleBase" id="RU362022"/>
    </source>
</evidence>
<keyword evidence="5" id="KW-0489">Methyltransferase</keyword>
<dbReference type="Gene3D" id="1.20.120.1630">
    <property type="match status" value="1"/>
</dbReference>
<dbReference type="InterPro" id="IPR007269">
    <property type="entry name" value="ICMT_MeTrfase"/>
</dbReference>
<feature type="non-terminal residue" evidence="6">
    <location>
        <position position="1"/>
    </location>
</feature>
<dbReference type="AlphaFoldDB" id="A0AA38FHU3"/>
<evidence type="ECO:0000256" key="3">
    <source>
        <dbReference type="ARBA" id="ARBA00022989"/>
    </source>
</evidence>
<keyword evidence="5" id="KW-0256">Endoplasmic reticulum</keyword>
<dbReference type="Pfam" id="PF04140">
    <property type="entry name" value="ICMT"/>
    <property type="match status" value="1"/>
</dbReference>
<evidence type="ECO:0000313" key="6">
    <source>
        <dbReference type="EMBL" id="KAH9303683.1"/>
    </source>
</evidence>
<dbReference type="GO" id="GO:0004671">
    <property type="term" value="F:protein C-terminal S-isoprenylcysteine carboxyl O-methyltransferase activity"/>
    <property type="evidence" value="ECO:0007669"/>
    <property type="project" value="UniProtKB-EC"/>
</dbReference>
<name>A0AA38FHU3_TAXCH</name>
<sequence length="80" mass="9328">LLISKPYALAMFCGLIEYALEVNFIPELKMHWWASNLGLIMVVIGELIRKSGILTARRSFTHDIKRYLRDDHELVTYGIY</sequence>
<evidence type="ECO:0000256" key="4">
    <source>
        <dbReference type="ARBA" id="ARBA00023136"/>
    </source>
</evidence>
<comment type="subcellular location">
    <subcellularLocation>
        <location evidence="5">Endoplasmic reticulum membrane</location>
        <topology evidence="5">Multi-pass membrane protein</topology>
    </subcellularLocation>
    <subcellularLocation>
        <location evidence="1">Membrane</location>
        <topology evidence="1">Multi-pass membrane protein</topology>
    </subcellularLocation>
</comment>
<comment type="similarity">
    <text evidence="5">Belongs to the class VI-like SAM-binding methyltransferase superfamily. Isoprenylcysteine carboxyl methyltransferase family.</text>
</comment>
<keyword evidence="5" id="KW-0808">Transferase</keyword>
<accession>A0AA38FHU3</accession>
<comment type="cofactor">
    <cofactor evidence="5">
        <name>Zn(2+)</name>
        <dbReference type="ChEBI" id="CHEBI:29105"/>
    </cofactor>
    <text evidence="5">Divalent metal cations. Probably Zn(2+).</text>
</comment>
<feature type="non-terminal residue" evidence="6">
    <location>
        <position position="80"/>
    </location>
</feature>
<comment type="catalytic activity">
    <reaction evidence="5">
        <text>[protein]-C-terminal S-[(2E,6E)-farnesyl]-L-cysteine + S-adenosyl-L-methionine = [protein]-C-terminal S-[(2E,6E)-farnesyl]-L-cysteine methyl ester + S-adenosyl-L-homocysteine</text>
        <dbReference type="Rhea" id="RHEA:21672"/>
        <dbReference type="Rhea" id="RHEA-COMP:12125"/>
        <dbReference type="Rhea" id="RHEA-COMP:12126"/>
        <dbReference type="ChEBI" id="CHEBI:57856"/>
        <dbReference type="ChEBI" id="CHEBI:59789"/>
        <dbReference type="ChEBI" id="CHEBI:90510"/>
        <dbReference type="ChEBI" id="CHEBI:90511"/>
        <dbReference type="EC" id="2.1.1.100"/>
    </reaction>
</comment>
<evidence type="ECO:0000256" key="1">
    <source>
        <dbReference type="ARBA" id="ARBA00004141"/>
    </source>
</evidence>
<dbReference type="Proteomes" id="UP000824469">
    <property type="component" value="Unassembled WGS sequence"/>
</dbReference>
<evidence type="ECO:0000313" key="7">
    <source>
        <dbReference type="Proteomes" id="UP000824469"/>
    </source>
</evidence>
<keyword evidence="5" id="KW-0949">S-adenosyl-L-methionine</keyword>
<dbReference type="GO" id="GO:0005789">
    <property type="term" value="C:endoplasmic reticulum membrane"/>
    <property type="evidence" value="ECO:0007669"/>
    <property type="project" value="UniProtKB-SubCell"/>
</dbReference>
<keyword evidence="4" id="KW-0472">Membrane</keyword>
<organism evidence="6 7">
    <name type="scientific">Taxus chinensis</name>
    <name type="common">Chinese yew</name>
    <name type="synonym">Taxus wallichiana var. chinensis</name>
    <dbReference type="NCBI Taxonomy" id="29808"/>
    <lineage>
        <taxon>Eukaryota</taxon>
        <taxon>Viridiplantae</taxon>
        <taxon>Streptophyta</taxon>
        <taxon>Embryophyta</taxon>
        <taxon>Tracheophyta</taxon>
        <taxon>Spermatophyta</taxon>
        <taxon>Pinopsida</taxon>
        <taxon>Pinidae</taxon>
        <taxon>Conifers II</taxon>
        <taxon>Cupressales</taxon>
        <taxon>Taxaceae</taxon>
        <taxon>Taxus</taxon>
    </lineage>
</organism>
<dbReference type="EC" id="2.1.1.100" evidence="5"/>
<evidence type="ECO:0000256" key="2">
    <source>
        <dbReference type="ARBA" id="ARBA00022692"/>
    </source>
</evidence>
<reference evidence="6 7" key="1">
    <citation type="journal article" date="2021" name="Nat. Plants">
        <title>The Taxus genome provides insights into paclitaxel biosynthesis.</title>
        <authorList>
            <person name="Xiong X."/>
            <person name="Gou J."/>
            <person name="Liao Q."/>
            <person name="Li Y."/>
            <person name="Zhou Q."/>
            <person name="Bi G."/>
            <person name="Li C."/>
            <person name="Du R."/>
            <person name="Wang X."/>
            <person name="Sun T."/>
            <person name="Guo L."/>
            <person name="Liang H."/>
            <person name="Lu P."/>
            <person name="Wu Y."/>
            <person name="Zhang Z."/>
            <person name="Ro D.K."/>
            <person name="Shang Y."/>
            <person name="Huang S."/>
            <person name="Yan J."/>
        </authorList>
    </citation>
    <scope>NUCLEOTIDE SEQUENCE [LARGE SCALE GENOMIC DNA]</scope>
    <source>
        <strain evidence="6">Ta-2019</strain>
    </source>
</reference>
<dbReference type="OMA" id="KEYRWIS"/>
<keyword evidence="3" id="KW-1133">Transmembrane helix</keyword>
<protein>
    <recommendedName>
        <fullName evidence="5">Protein-S-isoprenylcysteine O-methyltransferase</fullName>
        <ecNumber evidence="5">2.1.1.100</ecNumber>
    </recommendedName>
</protein>
<keyword evidence="7" id="KW-1185">Reference proteome</keyword>
<comment type="caution">
    <text evidence="6">The sequence shown here is derived from an EMBL/GenBank/DDBJ whole genome shotgun (WGS) entry which is preliminary data.</text>
</comment>
<dbReference type="PANTHER" id="PTHR12714">
    <property type="entry name" value="PROTEIN-S ISOPRENYLCYSTEINE O-METHYLTRANSFERASE"/>
    <property type="match status" value="1"/>
</dbReference>
<keyword evidence="2" id="KW-0812">Transmembrane</keyword>
<dbReference type="EMBL" id="JAHRHJ020000008">
    <property type="protein sequence ID" value="KAH9303683.1"/>
    <property type="molecule type" value="Genomic_DNA"/>
</dbReference>
<proteinExistence type="inferred from homology"/>
<dbReference type="GO" id="GO:0032259">
    <property type="term" value="P:methylation"/>
    <property type="evidence" value="ECO:0007669"/>
    <property type="project" value="UniProtKB-KW"/>
</dbReference>
<dbReference type="PANTHER" id="PTHR12714:SF9">
    <property type="entry name" value="PROTEIN-S-ISOPRENYLCYSTEINE O-METHYLTRANSFERASE"/>
    <property type="match status" value="1"/>
</dbReference>